<feature type="chain" id="PRO_5045557733" evidence="1">
    <location>
        <begin position="20"/>
        <end position="174"/>
    </location>
</feature>
<sequence>MKEFSFILLIAFNLLFVQAQENYPSPSNKTDVLFYIQHNQGKNTFIYALNKNNKGEIHYNNPIKVYRQLFEKNGEVRPLTGIQKTFAYGINIKKLSGDKYEANIVSIPEQKLYLHLPKSGTPFVITKVNGQYIRLDRIFIKIKDGTSGLSTKLDYILYYGQSNGKNQSLKQEMP</sequence>
<dbReference type="EMBL" id="BAAAZI010000004">
    <property type="protein sequence ID" value="GAA4133184.1"/>
    <property type="molecule type" value="Genomic_DNA"/>
</dbReference>
<dbReference type="Pfam" id="PF16117">
    <property type="entry name" value="DUF4833"/>
    <property type="match status" value="1"/>
</dbReference>
<dbReference type="Proteomes" id="UP001500101">
    <property type="component" value="Unassembled WGS sequence"/>
</dbReference>
<name>A0ABP7YAR6_9SPHI</name>
<evidence type="ECO:0000313" key="3">
    <source>
        <dbReference type="EMBL" id="GAA4133184.1"/>
    </source>
</evidence>
<keyword evidence="4" id="KW-1185">Reference proteome</keyword>
<organism evidence="3 4">
    <name type="scientific">Sphingobacterium kyonggiense</name>
    <dbReference type="NCBI Taxonomy" id="714075"/>
    <lineage>
        <taxon>Bacteria</taxon>
        <taxon>Pseudomonadati</taxon>
        <taxon>Bacteroidota</taxon>
        <taxon>Sphingobacteriia</taxon>
        <taxon>Sphingobacteriales</taxon>
        <taxon>Sphingobacteriaceae</taxon>
        <taxon>Sphingobacterium</taxon>
    </lineage>
</organism>
<evidence type="ECO:0000259" key="2">
    <source>
        <dbReference type="Pfam" id="PF16117"/>
    </source>
</evidence>
<protein>
    <submittedName>
        <fullName evidence="3">DUF4833 domain-containing protein</fullName>
    </submittedName>
</protein>
<evidence type="ECO:0000313" key="4">
    <source>
        <dbReference type="Proteomes" id="UP001500101"/>
    </source>
</evidence>
<feature type="signal peptide" evidence="1">
    <location>
        <begin position="1"/>
        <end position="19"/>
    </location>
</feature>
<feature type="domain" description="DUF4833" evidence="2">
    <location>
        <begin position="34"/>
        <end position="168"/>
    </location>
</feature>
<gene>
    <name evidence="3" type="ORF">GCM10022216_05030</name>
</gene>
<evidence type="ECO:0000256" key="1">
    <source>
        <dbReference type="SAM" id="SignalP"/>
    </source>
</evidence>
<reference evidence="4" key="1">
    <citation type="journal article" date="2019" name="Int. J. Syst. Evol. Microbiol.">
        <title>The Global Catalogue of Microorganisms (GCM) 10K type strain sequencing project: providing services to taxonomists for standard genome sequencing and annotation.</title>
        <authorList>
            <consortium name="The Broad Institute Genomics Platform"/>
            <consortium name="The Broad Institute Genome Sequencing Center for Infectious Disease"/>
            <person name="Wu L."/>
            <person name="Ma J."/>
        </authorList>
    </citation>
    <scope>NUCLEOTIDE SEQUENCE [LARGE SCALE GENOMIC DNA]</scope>
    <source>
        <strain evidence="4">JCM 16704</strain>
    </source>
</reference>
<proteinExistence type="predicted"/>
<accession>A0ABP7YAR6</accession>
<dbReference type="RefSeq" id="WP_344673106.1">
    <property type="nucleotide sequence ID" value="NZ_BAAAZI010000004.1"/>
</dbReference>
<dbReference type="InterPro" id="IPR032269">
    <property type="entry name" value="DUF4833"/>
</dbReference>
<keyword evidence="1" id="KW-0732">Signal</keyword>
<comment type="caution">
    <text evidence="3">The sequence shown here is derived from an EMBL/GenBank/DDBJ whole genome shotgun (WGS) entry which is preliminary data.</text>
</comment>